<dbReference type="AlphaFoldDB" id="A0A244CNV4"/>
<keyword evidence="2" id="KW-1133">Transmembrane helix</keyword>
<feature type="transmembrane region" description="Helical" evidence="2">
    <location>
        <begin position="224"/>
        <end position="246"/>
    </location>
</feature>
<dbReference type="EMBL" id="MWPV01000004">
    <property type="protein sequence ID" value="OUL57248.1"/>
    <property type="molecule type" value="Genomic_DNA"/>
</dbReference>
<gene>
    <name evidence="3" type="ORF">B1199_13855</name>
</gene>
<reference evidence="3 4" key="1">
    <citation type="submission" date="2017-02" db="EMBL/GenBank/DDBJ databases">
        <title>Pseudoalteromonas ulvae TC14 Genome.</title>
        <authorList>
            <person name="Molmeret M."/>
        </authorList>
    </citation>
    <scope>NUCLEOTIDE SEQUENCE [LARGE SCALE GENOMIC DNA]</scope>
    <source>
        <strain evidence="3">TC14</strain>
    </source>
</reference>
<evidence type="ECO:0000313" key="4">
    <source>
        <dbReference type="Proteomes" id="UP000194841"/>
    </source>
</evidence>
<accession>A0A244CNV4</accession>
<keyword evidence="1" id="KW-0175">Coiled coil</keyword>
<proteinExistence type="predicted"/>
<sequence>MLTILSATKNTEALTHSLLLLRRHEKDFMLRHKKHYLSEHQTIVKEMQSTISQLKAQLAELDVTYTKLNTILNSIQEYQVAFAHFAQLHQQKYTLMQDIEAQSALISNALADAPLSLIIFHTLSQEIHQALLLPRFDAKENVTHFEHKKAALIAILTPAQHRLFEQYETLIYQLFTLEVKLGSNENKGAEGQLRTSVHFSEQQITQLSLSVRQETETQLRQSGYVMLLSLTIMHCILISLLVFLITRQQPKT</sequence>
<evidence type="ECO:0000256" key="1">
    <source>
        <dbReference type="SAM" id="Coils"/>
    </source>
</evidence>
<organism evidence="3 4">
    <name type="scientific">Pseudoalteromonas ulvae</name>
    <dbReference type="NCBI Taxonomy" id="107327"/>
    <lineage>
        <taxon>Bacteria</taxon>
        <taxon>Pseudomonadati</taxon>
        <taxon>Pseudomonadota</taxon>
        <taxon>Gammaproteobacteria</taxon>
        <taxon>Alteromonadales</taxon>
        <taxon>Pseudoalteromonadaceae</taxon>
        <taxon>Pseudoalteromonas</taxon>
    </lineage>
</organism>
<keyword evidence="2" id="KW-0472">Membrane</keyword>
<dbReference type="RefSeq" id="WP_086744708.1">
    <property type="nucleotide sequence ID" value="NZ_MWPV01000004.1"/>
</dbReference>
<keyword evidence="2" id="KW-0812">Transmembrane</keyword>
<dbReference type="OrthoDB" id="8724845at2"/>
<comment type="caution">
    <text evidence="3">The sequence shown here is derived from an EMBL/GenBank/DDBJ whole genome shotgun (WGS) entry which is preliminary data.</text>
</comment>
<keyword evidence="4" id="KW-1185">Reference proteome</keyword>
<protein>
    <recommendedName>
        <fullName evidence="5">Chemotaxis methyl-accepting receptor HlyB-like 4HB MCP domain-containing protein</fullName>
    </recommendedName>
</protein>
<evidence type="ECO:0000313" key="3">
    <source>
        <dbReference type="EMBL" id="OUL57248.1"/>
    </source>
</evidence>
<dbReference type="Proteomes" id="UP000194841">
    <property type="component" value="Unassembled WGS sequence"/>
</dbReference>
<evidence type="ECO:0000256" key="2">
    <source>
        <dbReference type="SAM" id="Phobius"/>
    </source>
</evidence>
<evidence type="ECO:0008006" key="5">
    <source>
        <dbReference type="Google" id="ProtNLM"/>
    </source>
</evidence>
<name>A0A244CNV4_PSEDV</name>
<feature type="coiled-coil region" evidence="1">
    <location>
        <begin position="37"/>
        <end position="64"/>
    </location>
</feature>